<feature type="signal peptide" evidence="1">
    <location>
        <begin position="1"/>
        <end position="19"/>
    </location>
</feature>
<evidence type="ECO:0000256" key="1">
    <source>
        <dbReference type="SAM" id="SignalP"/>
    </source>
</evidence>
<dbReference type="InterPro" id="IPR013783">
    <property type="entry name" value="Ig-like_fold"/>
</dbReference>
<evidence type="ECO:0008006" key="4">
    <source>
        <dbReference type="Google" id="ProtNLM"/>
    </source>
</evidence>
<feature type="chain" id="PRO_5007881731" description="Fibronectin type-III domain-containing protein" evidence="1">
    <location>
        <begin position="20"/>
        <end position="462"/>
    </location>
</feature>
<organism evidence="2 3">
    <name type="scientific">Pseudoalteromonas luteoviolacea DSM 6061</name>
    <dbReference type="NCBI Taxonomy" id="1365250"/>
    <lineage>
        <taxon>Bacteria</taxon>
        <taxon>Pseudomonadati</taxon>
        <taxon>Pseudomonadota</taxon>
        <taxon>Gammaproteobacteria</taxon>
        <taxon>Alteromonadales</taxon>
        <taxon>Pseudoalteromonadaceae</taxon>
        <taxon>Pseudoalteromonas</taxon>
    </lineage>
</organism>
<dbReference type="RefSeq" id="WP_063358772.1">
    <property type="nucleotide sequence ID" value="NZ_AQHB01000049.1"/>
</dbReference>
<sequence length="462" mass="50315">MRYLFTLILLLTLTCESVANQRTFEQAQEPIFVGDIALFVPVELLPSDSKLVALKETDSGYLIEWDEADGASFYYVEQLVNGVWQQVGSDVWHQAGSNANNLSMTISGKSSSQFRVVACGQYGCSKQAVNQNVIANGDLQLSQFTISKPEITRGQKSALSWEVHNASSVKIVGSDGSIYKNLPTSGSLSIYPWAFTNYTLLANGFGQALHASQGIVVNEHRDVIQTPFTNYIEPLRNMGYDVIARSLVALPQGVMFSTHDEKIALVNKSGVVLWEKQLDGVVANMGNYDADSNRVFVSVSKMDGTGQTCSIDINNIDNYNCVTTSSSAISRPVVIELASSANSETEAPMKLVASIDMKGNLYVMDKQTLNLTHEVTTLPTQVAKYGVTANIAAVPNSSDLIMRVSEREYASISIAEVPVGGCHSLSSCAQSMFSLFSNDSATDEQAPPKLEVKLNWVKEHKE</sequence>
<proteinExistence type="predicted"/>
<dbReference type="AlphaFoldDB" id="A0A166WCP6"/>
<name>A0A166WCP6_9GAMM</name>
<keyword evidence="1" id="KW-0732">Signal</keyword>
<dbReference type="Proteomes" id="UP000076643">
    <property type="component" value="Unassembled WGS sequence"/>
</dbReference>
<evidence type="ECO:0000313" key="3">
    <source>
        <dbReference type="Proteomes" id="UP000076643"/>
    </source>
</evidence>
<gene>
    <name evidence="2" type="ORF">N475_17145</name>
</gene>
<keyword evidence="3" id="KW-1185">Reference proteome</keyword>
<dbReference type="EMBL" id="AUYB01000105">
    <property type="protein sequence ID" value="KZN37143.1"/>
    <property type="molecule type" value="Genomic_DNA"/>
</dbReference>
<evidence type="ECO:0000313" key="2">
    <source>
        <dbReference type="EMBL" id="KZN37143.1"/>
    </source>
</evidence>
<reference evidence="2 3" key="1">
    <citation type="submission" date="2013-07" db="EMBL/GenBank/DDBJ databases">
        <title>Comparative Genomic and Metabolomic Analysis of Twelve Strains of Pseudoalteromonas luteoviolacea.</title>
        <authorList>
            <person name="Vynne N.G."/>
            <person name="Mansson M."/>
            <person name="Gram L."/>
        </authorList>
    </citation>
    <scope>NUCLEOTIDE SEQUENCE [LARGE SCALE GENOMIC DNA]</scope>
    <source>
        <strain evidence="2 3">DSM 6061</strain>
    </source>
</reference>
<dbReference type="Gene3D" id="2.60.40.10">
    <property type="entry name" value="Immunoglobulins"/>
    <property type="match status" value="1"/>
</dbReference>
<protein>
    <recommendedName>
        <fullName evidence="4">Fibronectin type-III domain-containing protein</fullName>
    </recommendedName>
</protein>
<accession>A0A166WCP6</accession>
<comment type="caution">
    <text evidence="2">The sequence shown here is derived from an EMBL/GenBank/DDBJ whole genome shotgun (WGS) entry which is preliminary data.</text>
</comment>
<dbReference type="PATRIC" id="fig|1365250.3.peg.3031"/>